<evidence type="ECO:0000313" key="4">
    <source>
        <dbReference type="EMBL" id="KAF2223939.1"/>
    </source>
</evidence>
<dbReference type="AlphaFoldDB" id="A0A6A6GE97"/>
<dbReference type="Proteomes" id="UP000799538">
    <property type="component" value="Unassembled WGS sequence"/>
</dbReference>
<name>A0A6A6GE97_9PEZI</name>
<dbReference type="GO" id="GO:0019901">
    <property type="term" value="F:protein kinase binding"/>
    <property type="evidence" value="ECO:0007669"/>
    <property type="project" value="TreeGrafter"/>
</dbReference>
<dbReference type="GO" id="GO:0007165">
    <property type="term" value="P:signal transduction"/>
    <property type="evidence" value="ECO:0007669"/>
    <property type="project" value="TreeGrafter"/>
</dbReference>
<dbReference type="OrthoDB" id="5873279at2759"/>
<feature type="compositionally biased region" description="Polar residues" evidence="2">
    <location>
        <begin position="353"/>
        <end position="370"/>
    </location>
</feature>
<sequence length="389" mass="40944">MGSYNFKWPHDGSEVYVTGTFDDWSKSQKLEKTSKGFEKDVTLKNVDEKIYYKFVVDGNWTTDQTAPSETDHEGNVNNVLTPEHILSSVAPTSTTAALAGSVPLEKNSKGVTSDLPGQFPETPANENQTFSVNPIPATSGASNPVKLAPGDKVPDSSSYTADTLGSNVKLDKESYEKGGSGADEQTFSVNPIPATAGAGNPVKLAPGEKLDQESYEKSGSGAPVLPPVLNKQEQAEANGAAIFGVPPVSSNIIPESSLPMGQAGQTDKSLGDPTISSASPQSTTAQLAGHNAGRTLEPNPTARADESRDVSPMTKPGEPSAAPKQTETTVTAGNPSTPQKKRTSSFFKKTPATPDSTRTPQSDTASPSSQAKKDKRKSFFGKLKEKLKS</sequence>
<dbReference type="InterPro" id="IPR050827">
    <property type="entry name" value="CRP1_MDG1_kinase"/>
</dbReference>
<feature type="compositionally biased region" description="Polar residues" evidence="2">
    <location>
        <begin position="263"/>
        <end position="286"/>
    </location>
</feature>
<dbReference type="GO" id="GO:0005737">
    <property type="term" value="C:cytoplasm"/>
    <property type="evidence" value="ECO:0007669"/>
    <property type="project" value="TreeGrafter"/>
</dbReference>
<dbReference type="GO" id="GO:0031588">
    <property type="term" value="C:nucleotide-activated protein kinase complex"/>
    <property type="evidence" value="ECO:0007669"/>
    <property type="project" value="TreeGrafter"/>
</dbReference>
<dbReference type="InterPro" id="IPR014756">
    <property type="entry name" value="Ig_E-set"/>
</dbReference>
<keyword evidence="5" id="KW-1185">Reference proteome</keyword>
<dbReference type="PANTHER" id="PTHR10343:SF81">
    <property type="entry name" value="CRUCIFORM DNA-RECOGNIZING PROTEIN 1-RELATED"/>
    <property type="match status" value="1"/>
</dbReference>
<dbReference type="PANTHER" id="PTHR10343">
    <property type="entry name" value="5'-AMP-ACTIVATED PROTEIN KINASE , BETA SUBUNIT"/>
    <property type="match status" value="1"/>
</dbReference>
<gene>
    <name evidence="4" type="ORF">BDZ85DRAFT_94998</name>
</gene>
<comment type="similarity">
    <text evidence="1">Belongs to the CRP1/MDG1 family.</text>
</comment>
<dbReference type="SUPFAM" id="SSF81296">
    <property type="entry name" value="E set domains"/>
    <property type="match status" value="1"/>
</dbReference>
<organism evidence="4 5">
    <name type="scientific">Elsinoe ampelina</name>
    <dbReference type="NCBI Taxonomy" id="302913"/>
    <lineage>
        <taxon>Eukaryota</taxon>
        <taxon>Fungi</taxon>
        <taxon>Dikarya</taxon>
        <taxon>Ascomycota</taxon>
        <taxon>Pezizomycotina</taxon>
        <taxon>Dothideomycetes</taxon>
        <taxon>Dothideomycetidae</taxon>
        <taxon>Myriangiales</taxon>
        <taxon>Elsinoaceae</taxon>
        <taxon>Elsinoe</taxon>
    </lineage>
</organism>
<feature type="compositionally biased region" description="Polar residues" evidence="2">
    <location>
        <begin position="323"/>
        <end position="338"/>
    </location>
</feature>
<evidence type="ECO:0000256" key="2">
    <source>
        <dbReference type="SAM" id="MobiDB-lite"/>
    </source>
</evidence>
<feature type="region of interest" description="Disordered" evidence="2">
    <location>
        <begin position="120"/>
        <end position="389"/>
    </location>
</feature>
<protein>
    <recommendedName>
        <fullName evidence="3">AMP-activated protein kinase glycogen-binding domain-containing protein</fullName>
    </recommendedName>
</protein>
<feature type="domain" description="AMP-activated protein kinase glycogen-binding" evidence="3">
    <location>
        <begin position="5"/>
        <end position="81"/>
    </location>
</feature>
<feature type="compositionally biased region" description="Polar residues" evidence="2">
    <location>
        <begin position="155"/>
        <end position="166"/>
    </location>
</feature>
<dbReference type="CDD" id="cd02859">
    <property type="entry name" value="E_set_AMPKbeta_like_N"/>
    <property type="match status" value="1"/>
</dbReference>
<proteinExistence type="inferred from homology"/>
<dbReference type="GO" id="GO:0005634">
    <property type="term" value="C:nucleus"/>
    <property type="evidence" value="ECO:0007669"/>
    <property type="project" value="TreeGrafter"/>
</dbReference>
<dbReference type="EMBL" id="ML992505">
    <property type="protein sequence ID" value="KAF2223939.1"/>
    <property type="molecule type" value="Genomic_DNA"/>
</dbReference>
<accession>A0A6A6GE97</accession>
<evidence type="ECO:0000313" key="5">
    <source>
        <dbReference type="Proteomes" id="UP000799538"/>
    </source>
</evidence>
<dbReference type="Pfam" id="PF16561">
    <property type="entry name" value="AMPK1_CBM"/>
    <property type="match status" value="1"/>
</dbReference>
<evidence type="ECO:0000259" key="3">
    <source>
        <dbReference type="Pfam" id="PF16561"/>
    </source>
</evidence>
<dbReference type="InterPro" id="IPR032640">
    <property type="entry name" value="AMPK1_CBM"/>
</dbReference>
<evidence type="ECO:0000256" key="1">
    <source>
        <dbReference type="ARBA" id="ARBA00038216"/>
    </source>
</evidence>
<dbReference type="Gene3D" id="2.60.40.10">
    <property type="entry name" value="Immunoglobulins"/>
    <property type="match status" value="1"/>
</dbReference>
<dbReference type="InterPro" id="IPR013783">
    <property type="entry name" value="Ig-like_fold"/>
</dbReference>
<feature type="compositionally biased region" description="Basic and acidic residues" evidence="2">
    <location>
        <begin position="206"/>
        <end position="216"/>
    </location>
</feature>
<reference evidence="5" key="1">
    <citation type="journal article" date="2020" name="Stud. Mycol.">
        <title>101 Dothideomycetes genomes: A test case for predicting lifestyles and emergence of pathogens.</title>
        <authorList>
            <person name="Haridas S."/>
            <person name="Albert R."/>
            <person name="Binder M."/>
            <person name="Bloem J."/>
            <person name="LaButti K."/>
            <person name="Salamov A."/>
            <person name="Andreopoulos B."/>
            <person name="Baker S."/>
            <person name="Barry K."/>
            <person name="Bills G."/>
            <person name="Bluhm B."/>
            <person name="Cannon C."/>
            <person name="Castanera R."/>
            <person name="Culley D."/>
            <person name="Daum C."/>
            <person name="Ezra D."/>
            <person name="Gonzalez J."/>
            <person name="Henrissat B."/>
            <person name="Kuo A."/>
            <person name="Liang C."/>
            <person name="Lipzen A."/>
            <person name="Lutzoni F."/>
            <person name="Magnuson J."/>
            <person name="Mondo S."/>
            <person name="Nolan M."/>
            <person name="Ohm R."/>
            <person name="Pangilinan J."/>
            <person name="Park H.-J."/>
            <person name="Ramirez L."/>
            <person name="Alfaro M."/>
            <person name="Sun H."/>
            <person name="Tritt A."/>
            <person name="Yoshinaga Y."/>
            <person name="Zwiers L.-H."/>
            <person name="Turgeon B."/>
            <person name="Goodwin S."/>
            <person name="Spatafora J."/>
            <person name="Crous P."/>
            <person name="Grigoriev I."/>
        </authorList>
    </citation>
    <scope>NUCLEOTIDE SEQUENCE [LARGE SCALE GENOMIC DNA]</scope>
    <source>
        <strain evidence="5">CECT 20119</strain>
    </source>
</reference>